<proteinExistence type="predicted"/>
<keyword evidence="8" id="KW-1185">Reference proteome</keyword>
<keyword evidence="3 4" id="KW-0440">LIM domain</keyword>
<evidence type="ECO:0000259" key="6">
    <source>
        <dbReference type="PROSITE" id="PS50023"/>
    </source>
</evidence>
<dbReference type="PROSITE" id="PS00478">
    <property type="entry name" value="LIM_DOMAIN_1"/>
    <property type="match status" value="1"/>
</dbReference>
<dbReference type="PANTHER" id="PTHR24214:SF38">
    <property type="entry name" value="PDZ AND LIM DOMAIN PROTEIN ZASP-RELATED"/>
    <property type="match status" value="1"/>
</dbReference>
<dbReference type="FunFam" id="2.10.110.10:FF:000077">
    <property type="entry name" value="LIM domain protein"/>
    <property type="match status" value="1"/>
</dbReference>
<feature type="compositionally biased region" description="Basic and acidic residues" evidence="5">
    <location>
        <begin position="290"/>
        <end position="301"/>
    </location>
</feature>
<dbReference type="FunFam" id="2.10.110.10:FF:000127">
    <property type="entry name" value="LIM domain protein"/>
    <property type="match status" value="1"/>
</dbReference>
<dbReference type="Proteomes" id="UP000054266">
    <property type="component" value="Unassembled WGS sequence"/>
</dbReference>
<evidence type="ECO:0000313" key="8">
    <source>
        <dbReference type="Proteomes" id="UP000054266"/>
    </source>
</evidence>
<dbReference type="STRING" id="5601.A0A0D2FIE9"/>
<name>A0A0D2FIE9_9EURO</name>
<accession>A0A0D2FIE9</accession>
<reference evidence="7 8" key="1">
    <citation type="submission" date="2015-01" db="EMBL/GenBank/DDBJ databases">
        <title>The Genome Sequence of Capronia semiimmersa CBS27337.</title>
        <authorList>
            <consortium name="The Broad Institute Genomics Platform"/>
            <person name="Cuomo C."/>
            <person name="de Hoog S."/>
            <person name="Gorbushina A."/>
            <person name="Stielow B."/>
            <person name="Teixiera M."/>
            <person name="Abouelleil A."/>
            <person name="Chapman S.B."/>
            <person name="Priest M."/>
            <person name="Young S.K."/>
            <person name="Wortman J."/>
            <person name="Nusbaum C."/>
            <person name="Birren B."/>
        </authorList>
    </citation>
    <scope>NUCLEOTIDE SEQUENCE [LARGE SCALE GENOMIC DNA]</scope>
    <source>
        <strain evidence="7 8">CBS 27337</strain>
    </source>
</reference>
<keyword evidence="2 4" id="KW-0862">Zinc</keyword>
<evidence type="ECO:0000256" key="4">
    <source>
        <dbReference type="PROSITE-ProRule" id="PRU00125"/>
    </source>
</evidence>
<keyword evidence="1 4" id="KW-0479">Metal-binding</keyword>
<feature type="compositionally biased region" description="Basic and acidic residues" evidence="5">
    <location>
        <begin position="76"/>
        <end position="86"/>
    </location>
</feature>
<dbReference type="GO" id="GO:0001725">
    <property type="term" value="C:stress fiber"/>
    <property type="evidence" value="ECO:0007669"/>
    <property type="project" value="TreeGrafter"/>
</dbReference>
<dbReference type="GO" id="GO:0031941">
    <property type="term" value="C:filamentous actin"/>
    <property type="evidence" value="ECO:0007669"/>
    <property type="project" value="TreeGrafter"/>
</dbReference>
<dbReference type="InterPro" id="IPR050604">
    <property type="entry name" value="PDZ-LIM_domain"/>
</dbReference>
<feature type="region of interest" description="Disordered" evidence="5">
    <location>
        <begin position="192"/>
        <end position="428"/>
    </location>
</feature>
<feature type="domain" description="LIM zinc-binding" evidence="6">
    <location>
        <begin position="650"/>
        <end position="711"/>
    </location>
</feature>
<dbReference type="PROSITE" id="PS50023">
    <property type="entry name" value="LIM_DOMAIN_2"/>
    <property type="match status" value="1"/>
</dbReference>
<dbReference type="GO" id="GO:0030695">
    <property type="term" value="F:GTPase regulator activity"/>
    <property type="evidence" value="ECO:0007669"/>
    <property type="project" value="UniProtKB-ARBA"/>
</dbReference>
<feature type="region of interest" description="Disordered" evidence="5">
    <location>
        <begin position="1"/>
        <end position="143"/>
    </location>
</feature>
<dbReference type="GO" id="GO:0030036">
    <property type="term" value="P:actin cytoskeleton organization"/>
    <property type="evidence" value="ECO:0007669"/>
    <property type="project" value="TreeGrafter"/>
</dbReference>
<feature type="compositionally biased region" description="Polar residues" evidence="5">
    <location>
        <begin position="21"/>
        <end position="37"/>
    </location>
</feature>
<dbReference type="Pfam" id="PF00412">
    <property type="entry name" value="LIM"/>
    <property type="match status" value="3"/>
</dbReference>
<sequence>MFHRKSSSSLGGRKVSPPQPTLMTAEQKSTYLDNLRNNRPARPTGSRPAPFTSRHYGSLTSPSSSTRSDSAPTVFTREDGSEKEVEREEEEVNHPAVRKSTSFSSSLKGRPLAQPPGSEPPKVRGRKVSPTAVVQVPDPPAPGIYVESVARKLEKEEAHNLREALQQIDQKDELRIYEAAKDEAADLVWKHQNPKAAEEEQVAPYRNPDLKYKDRRRSSGHRQLSGSRKVSFPTAVSNIYEEPEQIKEPSRSTVQPPSTELPLRAKSRNKLPWLRTKTSEPTDTAAQVPEGKKFDRFEIHRNPPTQSRKAAYTENTPPRPPAIDTIEEVDTPNSRGSLEIRSDDIRAATSMKRKDRSPNLPTPTAVSDQIGRPIVSFNKGWKPPSDSPRASQDADRPVIKLTESRSPSKGSDRPLPRPTSPLEVTGPAPAVPVANLLKEKASSRPLPEVTVSAPVVPTISLPVDAPSSRSIPALPTINLPDDNPDVPTINIQEDQSSSSVPKINHPADNQHAGPSRPLPKHSSSAPPQSNRSVVKTPSTRLPWLNSRQSFPTVSCSSCALPISGRIVTASGSNSQRDLKARFHPECFTCYHCNTPLECVSFYPEPDTSRLERLGIPSEPSQSLSQEEEDTLQNDPLRFYCHLDFHEFFSPRCRSCKTPIEGEIVIACGHSYHVDHFFCAECGDPFGATTPFVEGSDGYAYCVRCHTRRTSARCKGCKNQILDEVTVEALGGKWHENCFVCLECGGGFGDEGRFFVRDVSVEPTEKEKRKGIMSKVEERAVCGGCEERRLKA</sequence>
<dbReference type="GO" id="GO:0046872">
    <property type="term" value="F:metal ion binding"/>
    <property type="evidence" value="ECO:0007669"/>
    <property type="project" value="UniProtKB-KW"/>
</dbReference>
<dbReference type="PANTHER" id="PTHR24214">
    <property type="entry name" value="PDZ AND LIM DOMAIN PROTEIN ZASP"/>
    <property type="match status" value="1"/>
</dbReference>
<dbReference type="SMART" id="SM00132">
    <property type="entry name" value="LIM"/>
    <property type="match status" value="3"/>
</dbReference>
<dbReference type="AlphaFoldDB" id="A0A0D2FIE9"/>
<dbReference type="EMBL" id="KN846959">
    <property type="protein sequence ID" value="KIW67848.1"/>
    <property type="molecule type" value="Genomic_DNA"/>
</dbReference>
<dbReference type="Gene3D" id="2.10.110.10">
    <property type="entry name" value="Cysteine Rich Protein"/>
    <property type="match status" value="3"/>
</dbReference>
<dbReference type="GO" id="GO:0051371">
    <property type="term" value="F:muscle alpha-actinin binding"/>
    <property type="evidence" value="ECO:0007669"/>
    <property type="project" value="TreeGrafter"/>
</dbReference>
<evidence type="ECO:0000313" key="7">
    <source>
        <dbReference type="EMBL" id="KIW67848.1"/>
    </source>
</evidence>
<organism evidence="7 8">
    <name type="scientific">Phialophora macrospora</name>
    <dbReference type="NCBI Taxonomy" id="1851006"/>
    <lineage>
        <taxon>Eukaryota</taxon>
        <taxon>Fungi</taxon>
        <taxon>Dikarya</taxon>
        <taxon>Ascomycota</taxon>
        <taxon>Pezizomycotina</taxon>
        <taxon>Eurotiomycetes</taxon>
        <taxon>Chaetothyriomycetidae</taxon>
        <taxon>Chaetothyriales</taxon>
        <taxon>Herpotrichiellaceae</taxon>
        <taxon>Phialophora</taxon>
    </lineage>
</organism>
<dbReference type="InterPro" id="IPR001781">
    <property type="entry name" value="Znf_LIM"/>
</dbReference>
<evidence type="ECO:0000256" key="2">
    <source>
        <dbReference type="ARBA" id="ARBA00022833"/>
    </source>
</evidence>
<feature type="compositionally biased region" description="Low complexity" evidence="5">
    <location>
        <begin position="58"/>
        <end position="73"/>
    </location>
</feature>
<evidence type="ECO:0000256" key="1">
    <source>
        <dbReference type="ARBA" id="ARBA00022723"/>
    </source>
</evidence>
<feature type="compositionally biased region" description="Polar residues" evidence="5">
    <location>
        <begin position="303"/>
        <end position="316"/>
    </location>
</feature>
<evidence type="ECO:0000256" key="3">
    <source>
        <dbReference type="ARBA" id="ARBA00023038"/>
    </source>
</evidence>
<dbReference type="HOGENOM" id="CLU_009967_0_0_1"/>
<dbReference type="SUPFAM" id="SSF57716">
    <property type="entry name" value="Glucocorticoid receptor-like (DNA-binding domain)"/>
    <property type="match status" value="2"/>
</dbReference>
<dbReference type="CDD" id="cd08368">
    <property type="entry name" value="LIM"/>
    <property type="match status" value="3"/>
</dbReference>
<feature type="region of interest" description="Disordered" evidence="5">
    <location>
        <begin position="460"/>
        <end position="540"/>
    </location>
</feature>
<feature type="compositionally biased region" description="Polar residues" evidence="5">
    <location>
        <begin position="489"/>
        <end position="501"/>
    </location>
</feature>
<gene>
    <name evidence="7" type="ORF">PV04_07070</name>
</gene>
<feature type="compositionally biased region" description="Polar residues" evidence="5">
    <location>
        <begin position="521"/>
        <end position="540"/>
    </location>
</feature>
<evidence type="ECO:0000256" key="5">
    <source>
        <dbReference type="SAM" id="MobiDB-lite"/>
    </source>
</evidence>
<dbReference type="GO" id="GO:0003779">
    <property type="term" value="F:actin binding"/>
    <property type="evidence" value="ECO:0007669"/>
    <property type="project" value="TreeGrafter"/>
</dbReference>
<protein>
    <recommendedName>
        <fullName evidence="6">LIM zinc-binding domain-containing protein</fullName>
    </recommendedName>
</protein>